<comment type="similarity">
    <text evidence="2 4">Belongs to the pyridoxal phosphate-binding protein YggS/PROSC family.</text>
</comment>
<evidence type="ECO:0000256" key="1">
    <source>
        <dbReference type="ARBA" id="ARBA00022898"/>
    </source>
</evidence>
<comment type="cofactor">
    <cofactor evidence="3">
        <name>pyridoxal 5'-phosphate</name>
        <dbReference type="ChEBI" id="CHEBI:597326"/>
    </cofactor>
</comment>
<comment type="function">
    <text evidence="2">Pyridoxal 5'-phosphate (PLP)-binding protein, which is involved in PLP homeostasis.</text>
</comment>
<dbReference type="Gene3D" id="3.20.20.10">
    <property type="entry name" value="Alanine racemase"/>
    <property type="match status" value="1"/>
</dbReference>
<dbReference type="InterPro" id="IPR001608">
    <property type="entry name" value="Ala_racemase_N"/>
</dbReference>
<evidence type="ECO:0000313" key="6">
    <source>
        <dbReference type="EMBL" id="RUO64860.1"/>
    </source>
</evidence>
<evidence type="ECO:0000313" key="7">
    <source>
        <dbReference type="Proteomes" id="UP000288058"/>
    </source>
</evidence>
<organism evidence="6 7">
    <name type="scientific">Idiomarina ramblicola</name>
    <dbReference type="NCBI Taxonomy" id="263724"/>
    <lineage>
        <taxon>Bacteria</taxon>
        <taxon>Pseudomonadati</taxon>
        <taxon>Pseudomonadota</taxon>
        <taxon>Gammaproteobacteria</taxon>
        <taxon>Alteromonadales</taxon>
        <taxon>Idiomarinaceae</taxon>
        <taxon>Idiomarina</taxon>
    </lineage>
</organism>
<dbReference type="EMBL" id="PIQC01000009">
    <property type="protein sequence ID" value="RUO64860.1"/>
    <property type="molecule type" value="Genomic_DNA"/>
</dbReference>
<keyword evidence="7" id="KW-1185">Reference proteome</keyword>
<comment type="caution">
    <text evidence="6">The sequence shown here is derived from an EMBL/GenBank/DDBJ whole genome shotgun (WGS) entry which is preliminary data.</text>
</comment>
<dbReference type="InterPro" id="IPR011078">
    <property type="entry name" value="PyrdxlP_homeostasis"/>
</dbReference>
<dbReference type="SUPFAM" id="SSF51419">
    <property type="entry name" value="PLP-binding barrel"/>
    <property type="match status" value="1"/>
</dbReference>
<gene>
    <name evidence="6" type="ORF">CWI78_11850</name>
</gene>
<accession>A0A432YTA8</accession>
<dbReference type="OrthoDB" id="9804072at2"/>
<reference evidence="7" key="1">
    <citation type="journal article" date="2018" name="Front. Microbiol.">
        <title>Genome-Based Analysis Reveals the Taxonomy and Diversity of the Family Idiomarinaceae.</title>
        <authorList>
            <person name="Liu Y."/>
            <person name="Lai Q."/>
            <person name="Shao Z."/>
        </authorList>
    </citation>
    <scope>NUCLEOTIDE SEQUENCE [LARGE SCALE GENOMIC DNA]</scope>
    <source>
        <strain evidence="7">R22</strain>
    </source>
</reference>
<evidence type="ECO:0000256" key="2">
    <source>
        <dbReference type="HAMAP-Rule" id="MF_02087"/>
    </source>
</evidence>
<dbReference type="PROSITE" id="PS01211">
    <property type="entry name" value="UPF0001"/>
    <property type="match status" value="1"/>
</dbReference>
<protein>
    <recommendedName>
        <fullName evidence="2">Pyridoxal phosphate homeostasis protein</fullName>
        <shortName evidence="2">PLP homeostasis protein</shortName>
    </recommendedName>
</protein>
<feature type="domain" description="Alanine racemase N-terminal" evidence="5">
    <location>
        <begin position="12"/>
        <end position="234"/>
    </location>
</feature>
<proteinExistence type="inferred from homology"/>
<name>A0A432YTA8_9GAMM</name>
<dbReference type="Pfam" id="PF01168">
    <property type="entry name" value="Ala_racemase_N"/>
    <property type="match status" value="1"/>
</dbReference>
<dbReference type="InterPro" id="IPR029066">
    <property type="entry name" value="PLP-binding_barrel"/>
</dbReference>
<evidence type="ECO:0000256" key="3">
    <source>
        <dbReference type="PIRSR" id="PIRSR004848-1"/>
    </source>
</evidence>
<dbReference type="PIRSF" id="PIRSF004848">
    <property type="entry name" value="YBL036c_PLPDEIII"/>
    <property type="match status" value="1"/>
</dbReference>
<evidence type="ECO:0000256" key="4">
    <source>
        <dbReference type="RuleBase" id="RU004514"/>
    </source>
</evidence>
<dbReference type="HAMAP" id="MF_02087">
    <property type="entry name" value="PLP_homeostasis"/>
    <property type="match status" value="1"/>
</dbReference>
<evidence type="ECO:0000259" key="5">
    <source>
        <dbReference type="Pfam" id="PF01168"/>
    </source>
</evidence>
<dbReference type="GO" id="GO:0030170">
    <property type="term" value="F:pyridoxal phosphate binding"/>
    <property type="evidence" value="ECO:0007669"/>
    <property type="project" value="UniProtKB-UniRule"/>
</dbReference>
<feature type="modified residue" description="N6-(pyridoxal phosphate)lysine" evidence="2 3">
    <location>
        <position position="40"/>
    </location>
</feature>
<dbReference type="PANTHER" id="PTHR10146:SF14">
    <property type="entry name" value="PYRIDOXAL PHOSPHATE HOMEOSTASIS PROTEIN"/>
    <property type="match status" value="1"/>
</dbReference>
<dbReference type="AlphaFoldDB" id="A0A432YTA8"/>
<dbReference type="Proteomes" id="UP000288058">
    <property type="component" value="Unassembled WGS sequence"/>
</dbReference>
<dbReference type="CDD" id="cd06824">
    <property type="entry name" value="PLPDE_III_Yggs_like"/>
    <property type="match status" value="1"/>
</dbReference>
<keyword evidence="1 2" id="KW-0663">Pyridoxal phosphate</keyword>
<dbReference type="NCBIfam" id="TIGR00044">
    <property type="entry name" value="YggS family pyridoxal phosphate-dependent enzyme"/>
    <property type="match status" value="1"/>
</dbReference>
<dbReference type="PANTHER" id="PTHR10146">
    <property type="entry name" value="PROLINE SYNTHETASE CO-TRANSCRIBED BACTERIAL HOMOLOG PROTEIN"/>
    <property type="match status" value="1"/>
</dbReference>
<dbReference type="FunFam" id="3.20.20.10:FF:000018">
    <property type="entry name" value="Pyridoxal phosphate homeostasis protein"/>
    <property type="match status" value="1"/>
</dbReference>
<sequence length="236" mass="26747">MTTKVSEKITNNLAEIRQQLQILAEESQHGQSVKLLAVSKKHPPEAIKAAVDAGQMHFGENYVQEAVDKITQLKEQVPDPVQWHFIGPVQSNKTKDIAQHFDWVQSVEREKIARRLNEQRPDSLEQLNILLQVNIDDDDNKSGLAPEQVEELAEYVMSCSKLKLRGLMTILKAGTTEEQRKQSFQHMFRLYEQLQQTYGGQVDTLSMGMSADMRQAVLEGANMVRIGTAIFGERES</sequence>
<dbReference type="RefSeq" id="WP_126783006.1">
    <property type="nucleotide sequence ID" value="NZ_PIQC01000009.1"/>
</dbReference>